<keyword evidence="2" id="KW-1185">Reference proteome</keyword>
<comment type="caution">
    <text evidence="1">The sequence shown here is derived from an EMBL/GenBank/DDBJ whole genome shotgun (WGS) entry which is preliminary data.</text>
</comment>
<evidence type="ECO:0000313" key="1">
    <source>
        <dbReference type="EMBL" id="KGI78028.1"/>
    </source>
</evidence>
<evidence type="ECO:0000313" key="2">
    <source>
        <dbReference type="Proteomes" id="UP000029708"/>
    </source>
</evidence>
<accession>A0A099CVT9</accession>
<sequence length="191" mass="21769">MVEARPWERRHGGYLISGDFRVNPKLPYMVYPGQALTHGDVLSVQPVNLQDNEYLVLQECVTQRCDEAKIVRVWNTNGSIATAPQMHAGDRIMIPHENKYFIYLKRLPEVPFHPSCDACDTHFRSFALFSPPLTLIPNGLLSAHYQHELEKTDREPPQKVVSEKHEGATFVITFDGGSTVRIKRMRPDNDG</sequence>
<dbReference type="AlphaFoldDB" id="A0A099CVT9"/>
<dbReference type="HOGENOM" id="CLU_1420193_0_0_6"/>
<name>A0A099CVT9_9GAMM</name>
<protein>
    <submittedName>
        <fullName evidence="1">Uncharacterized protein</fullName>
    </submittedName>
</protein>
<gene>
    <name evidence="1" type="ORF">LF63_0106530</name>
</gene>
<proteinExistence type="predicted"/>
<dbReference type="EMBL" id="JROI01000010">
    <property type="protein sequence ID" value="KGI78028.1"/>
    <property type="molecule type" value="Genomic_DNA"/>
</dbReference>
<dbReference type="Proteomes" id="UP000029708">
    <property type="component" value="Unassembled WGS sequence"/>
</dbReference>
<reference evidence="1 2" key="1">
    <citation type="submission" date="2014-09" db="EMBL/GenBank/DDBJ databases">
        <title>Xanthomonadaceae 3.5X direct submission.</title>
        <authorList>
            <person name="Fang T."/>
            <person name="Wang H."/>
        </authorList>
    </citation>
    <scope>NUCLEOTIDE SEQUENCE [LARGE SCALE GENOMIC DNA]</scope>
    <source>
        <strain evidence="1 2">3.5X</strain>
    </source>
</reference>
<organism evidence="1 2">
    <name type="scientific">Oleiagrimonas soli</name>
    <dbReference type="NCBI Taxonomy" id="1543381"/>
    <lineage>
        <taxon>Bacteria</taxon>
        <taxon>Pseudomonadati</taxon>
        <taxon>Pseudomonadota</taxon>
        <taxon>Gammaproteobacteria</taxon>
        <taxon>Lysobacterales</taxon>
        <taxon>Rhodanobacteraceae</taxon>
        <taxon>Oleiagrimonas</taxon>
    </lineage>
</organism>